<evidence type="ECO:0000313" key="3">
    <source>
        <dbReference type="Proteomes" id="UP000051999"/>
    </source>
</evidence>
<feature type="transmembrane region" description="Helical" evidence="1">
    <location>
        <begin position="6"/>
        <end position="23"/>
    </location>
</feature>
<name>A0A0R1RKW3_9LACO</name>
<sequence>MSVLINVLIFVAIVLIAVIIAVHTMRQSATKPPCESCEYACPARKLMQYRGPRH</sequence>
<keyword evidence="3" id="KW-1185">Reference proteome</keyword>
<organism evidence="2 3">
    <name type="scientific">Furfurilactobacillus rossiae DSM 15814</name>
    <dbReference type="NCBI Taxonomy" id="1114972"/>
    <lineage>
        <taxon>Bacteria</taxon>
        <taxon>Bacillati</taxon>
        <taxon>Bacillota</taxon>
        <taxon>Bacilli</taxon>
        <taxon>Lactobacillales</taxon>
        <taxon>Lactobacillaceae</taxon>
        <taxon>Furfurilactobacillus</taxon>
    </lineage>
</organism>
<keyword evidence="1" id="KW-0472">Membrane</keyword>
<gene>
    <name evidence="2" type="ORF">FD35_GL001167</name>
</gene>
<dbReference type="STRING" id="1114972.FD35_GL001167"/>
<dbReference type="PATRIC" id="fig|1114972.6.peg.1183"/>
<evidence type="ECO:0000256" key="1">
    <source>
        <dbReference type="SAM" id="Phobius"/>
    </source>
</evidence>
<accession>A0A0R1RKW3</accession>
<evidence type="ECO:0008006" key="4">
    <source>
        <dbReference type="Google" id="ProtNLM"/>
    </source>
</evidence>
<reference evidence="2 3" key="1">
    <citation type="journal article" date="2015" name="Genome Announc.">
        <title>Expanding the biotechnology potential of lactobacilli through comparative genomics of 213 strains and associated genera.</title>
        <authorList>
            <person name="Sun Z."/>
            <person name="Harris H.M."/>
            <person name="McCann A."/>
            <person name="Guo C."/>
            <person name="Argimon S."/>
            <person name="Zhang W."/>
            <person name="Yang X."/>
            <person name="Jeffery I.B."/>
            <person name="Cooney J.C."/>
            <person name="Kagawa T.F."/>
            <person name="Liu W."/>
            <person name="Song Y."/>
            <person name="Salvetti E."/>
            <person name="Wrobel A."/>
            <person name="Rasinkangas P."/>
            <person name="Parkhill J."/>
            <person name="Rea M.C."/>
            <person name="O'Sullivan O."/>
            <person name="Ritari J."/>
            <person name="Douillard F.P."/>
            <person name="Paul Ross R."/>
            <person name="Yang R."/>
            <person name="Briner A.E."/>
            <person name="Felis G.E."/>
            <person name="de Vos W.M."/>
            <person name="Barrangou R."/>
            <person name="Klaenhammer T.R."/>
            <person name="Caufield P.W."/>
            <person name="Cui Y."/>
            <person name="Zhang H."/>
            <person name="O'Toole P.W."/>
        </authorList>
    </citation>
    <scope>NUCLEOTIDE SEQUENCE [LARGE SCALE GENOMIC DNA]</scope>
    <source>
        <strain evidence="2 3">DSM 15814</strain>
    </source>
</reference>
<keyword evidence="1" id="KW-0812">Transmembrane</keyword>
<evidence type="ECO:0000313" key="2">
    <source>
        <dbReference type="EMBL" id="KRL56873.1"/>
    </source>
</evidence>
<proteinExistence type="predicted"/>
<dbReference type="EMBL" id="AZFF01000002">
    <property type="protein sequence ID" value="KRL56873.1"/>
    <property type="molecule type" value="Genomic_DNA"/>
</dbReference>
<protein>
    <recommendedName>
        <fullName evidence="4">FeoB-associated Cys-rich membrane protein</fullName>
    </recommendedName>
</protein>
<dbReference type="Proteomes" id="UP000051999">
    <property type="component" value="Unassembled WGS sequence"/>
</dbReference>
<dbReference type="AlphaFoldDB" id="A0A0R1RKW3"/>
<comment type="caution">
    <text evidence="2">The sequence shown here is derived from an EMBL/GenBank/DDBJ whole genome shotgun (WGS) entry which is preliminary data.</text>
</comment>
<keyword evidence="1" id="KW-1133">Transmembrane helix</keyword>